<evidence type="ECO:0000256" key="2">
    <source>
        <dbReference type="ARBA" id="ARBA00006460"/>
    </source>
</evidence>
<evidence type="ECO:0000256" key="1">
    <source>
        <dbReference type="ARBA" id="ARBA00004123"/>
    </source>
</evidence>
<feature type="region of interest" description="Disordered" evidence="15">
    <location>
        <begin position="60"/>
        <end position="86"/>
    </location>
</feature>
<feature type="region of interest" description="Disordered" evidence="15">
    <location>
        <begin position="1"/>
        <end position="24"/>
    </location>
</feature>
<dbReference type="Gene3D" id="1.10.274.100">
    <property type="entry name" value="RNA polymerase Rpb1, domain 3"/>
    <property type="match status" value="1"/>
</dbReference>
<dbReference type="InterPro" id="IPR044893">
    <property type="entry name" value="RNA_pol_Rpb1_clamp_domain"/>
</dbReference>
<dbReference type="FunFam" id="3.30.1490.180:FF:000002">
    <property type="entry name" value="DNA-directed RNA polymerase subunit"/>
    <property type="match status" value="1"/>
</dbReference>
<evidence type="ECO:0000256" key="5">
    <source>
        <dbReference type="ARBA" id="ARBA00022679"/>
    </source>
</evidence>
<dbReference type="GO" id="GO:0046872">
    <property type="term" value="F:metal ion binding"/>
    <property type="evidence" value="ECO:0007669"/>
    <property type="project" value="UniProtKB-KW"/>
</dbReference>
<evidence type="ECO:0000256" key="12">
    <source>
        <dbReference type="ARBA" id="ARBA00048552"/>
    </source>
</evidence>
<dbReference type="GO" id="GO:0000428">
    <property type="term" value="C:DNA-directed RNA polymerase complex"/>
    <property type="evidence" value="ECO:0007669"/>
    <property type="project" value="UniProtKB-KW"/>
</dbReference>
<dbReference type="InterPro" id="IPR007080">
    <property type="entry name" value="RNA_pol_Rpb1_1"/>
</dbReference>
<dbReference type="FunFam" id="2.40.40.20:FF:000019">
    <property type="entry name" value="DNA-directed RNA polymerase II subunit RPB1"/>
    <property type="match status" value="1"/>
</dbReference>
<comment type="subcellular location">
    <subcellularLocation>
        <location evidence="1">Nucleus</location>
    </subcellularLocation>
</comment>
<feature type="compositionally biased region" description="Low complexity" evidence="15">
    <location>
        <begin position="1"/>
        <end position="22"/>
    </location>
</feature>
<evidence type="ECO:0000256" key="11">
    <source>
        <dbReference type="ARBA" id="ARBA00023242"/>
    </source>
</evidence>
<evidence type="ECO:0000256" key="7">
    <source>
        <dbReference type="ARBA" id="ARBA00022723"/>
    </source>
</evidence>
<dbReference type="InterPro" id="IPR000722">
    <property type="entry name" value="RNA_pol_asu"/>
</dbReference>
<dbReference type="InterPro" id="IPR035697">
    <property type="entry name" value="RNAP_III_RPC1_N"/>
</dbReference>
<dbReference type="InterPro" id="IPR007066">
    <property type="entry name" value="RNA_pol_Rpb1_3"/>
</dbReference>
<dbReference type="InterPro" id="IPR042102">
    <property type="entry name" value="RNA_pol_Rpb1_3_sf"/>
</dbReference>
<name>A0A7S1FY33_9STRA</name>
<evidence type="ECO:0000256" key="13">
    <source>
        <dbReference type="ARBA" id="ARBA00058108"/>
    </source>
</evidence>
<comment type="catalytic activity">
    <reaction evidence="12 14">
        <text>RNA(n) + a ribonucleoside 5'-triphosphate = RNA(n+1) + diphosphate</text>
        <dbReference type="Rhea" id="RHEA:21248"/>
        <dbReference type="Rhea" id="RHEA-COMP:14527"/>
        <dbReference type="Rhea" id="RHEA-COMP:17342"/>
        <dbReference type="ChEBI" id="CHEBI:33019"/>
        <dbReference type="ChEBI" id="CHEBI:61557"/>
        <dbReference type="ChEBI" id="CHEBI:140395"/>
        <dbReference type="EC" id="2.7.7.6"/>
    </reaction>
</comment>
<dbReference type="EMBL" id="HBFR01031436">
    <property type="protein sequence ID" value="CAD8895588.1"/>
    <property type="molecule type" value="Transcribed_RNA"/>
</dbReference>
<sequence length="1500" mass="165128">MPPNSSSENAEAAAPVSSSSSSDDIGYLTSLLGRRVDLGGDHDNPGGALASLSDDPIHKSLIRDNYSGPQGESEGVGGVGGTSTSFNPQPKRIAHLQFGTLSEAEIHRTSEFAVTSRELFTMPSRAPAPGGCLDPRLGVSDKVSSCKTCGRKLQDCAGHFGHIPLALPVFHIGFFKHILSMLQCICKGCSRILLAEPERMKYLKKFRHPRTDVLARASITKKVIAACKKNYICPHCHKLNGTVKRIAGVTTLKIVHERFTGRRMEDELESLLELTHDVTRLNNDFAKLMSPPGGPVGKNGIPSAGPSVVEDLLPTRVLELFRRIPDDDCEVLWTDPTVARPENLIIQSVLVPPVPIRPSVAMDTPGGGSNEDDLTVKLQEIIDVNVALGIALAAGQPSRMVMETWDFLQVQVAQYINGEMPGIAKPMGAMGGAVRPIRGLCQRLKGKQGRFRQNLSGKRVDFSARTVISPDPNLEINQVGVPVRVAKIMTYPEKVSRYNIEKLRKLVINGPDVHPGANLIRTAGENSFAKSLAYGNRSRAAESLKIGDTVERHMEDGDVVLFNRQPSLHRVSIMSHRAKIMEWRTFRFNIQVCAPYNADFDGDEMNMHLPQTEEAKAEAGSLMDVTNNLITPRNGEPLVAASQDFLSTSYLLTQRDIFFNWNEFSRIAAYFSLAEEEVIVPIPAILKPVALWTGKQVFSLIVKPNDPNSKVLVSLEMKEKNYDGKKNMKHFCPNDGWVAFRNSELISGNVAKKTIGDGSKTGLLYVLLQDQGPKEAVRYMNRFSRLCTRFFGMHKGFSIGISDVTPSPDLRDMKARILDAGFKKSTESIASYEKGSLELRPGCDLLQSLEEILNGVLGKLRESAGQEAMRTLPWTNTPRIMAECGSKGSPLNISQMMACVGQQAVGGNRIQDGFVNRTLPHFEYGSLTPSAKGFVANSFYTGLTATEFFFHTMGGREGLVDTAVKTAETGYMARRLMKALEDLSFHYDSTVRNSENTVVQFHYGNDDLNPALMENNDRPVDFERLHLNISQLNPCTDEPSLTPYDMLVMVDQILSTDRFEKLLPKGIEFHNEIKDFFNDRARHYDELLGDTSFISPKSSEQRIWNRCRFTKTQVHLLMSEAFAKYTRALVEPGEAVGATGAQSISEPGTQMTLKTFHFAGVSSMNVTLGVPRLKEIINASKLISTPIITAKLVRDDNKVGARVVKGVIEKTTLGELAEYIKEVYSPKHCYLSVKLDMGAIEQLKLAVDAVSVRTSILRGVPGQTKPPTLRFLKEGNVLIKRGSRSKLRIIIPENTAANQPPAYFYMQALKIHLPNVIVQGIPSVNRAVINEEEKDGKPSYHLLIEGYGLAEVMGAPGVDGLKTTTNHLIEVEDTLGVEAARTQIKSEISYIMGAYGIGIDPRHLMLLSDIMTFKGEVLGITRFGVAKMRESVLMLASFEKTTDHLFDAAVHSRSDAIVGVSECIIMGVPIPIGTGMFKLLKKCNPAVQKKHDRGLLLGGD</sequence>
<evidence type="ECO:0000256" key="15">
    <source>
        <dbReference type="SAM" id="MobiDB-lite"/>
    </source>
</evidence>
<dbReference type="InterPro" id="IPR015700">
    <property type="entry name" value="RPC1"/>
</dbReference>
<dbReference type="PANTHER" id="PTHR48446">
    <property type="entry name" value="DNA-DIRECTED RNA POLYMERASE SUBUNIT BETA' N-TERMINAL SECTION"/>
    <property type="match status" value="1"/>
</dbReference>
<dbReference type="CDD" id="cd02583">
    <property type="entry name" value="RNAP_III_RPC1_N"/>
    <property type="match status" value="1"/>
</dbReference>
<dbReference type="FunFam" id="1.10.274.100:FF:000008">
    <property type="entry name" value="DNA-directed RNA polymerase subunit"/>
    <property type="match status" value="1"/>
</dbReference>
<proteinExistence type="inferred from homology"/>
<dbReference type="GO" id="GO:0005634">
    <property type="term" value="C:nucleus"/>
    <property type="evidence" value="ECO:0007669"/>
    <property type="project" value="UniProtKB-SubCell"/>
</dbReference>
<reference evidence="17" key="1">
    <citation type="submission" date="2021-01" db="EMBL/GenBank/DDBJ databases">
        <authorList>
            <person name="Corre E."/>
            <person name="Pelletier E."/>
            <person name="Niang G."/>
            <person name="Scheremetjew M."/>
            <person name="Finn R."/>
            <person name="Kale V."/>
            <person name="Holt S."/>
            <person name="Cochrane G."/>
            <person name="Meng A."/>
            <person name="Brown T."/>
            <person name="Cohen L."/>
        </authorList>
    </citation>
    <scope>NUCLEOTIDE SEQUENCE</scope>
    <source>
        <strain evidence="17">308</strain>
    </source>
</reference>
<dbReference type="EC" id="2.7.7.6" evidence="14"/>
<dbReference type="InterPro" id="IPR038120">
    <property type="entry name" value="Rpb1_funnel_sf"/>
</dbReference>
<dbReference type="GO" id="GO:0003899">
    <property type="term" value="F:DNA-directed RNA polymerase activity"/>
    <property type="evidence" value="ECO:0007669"/>
    <property type="project" value="UniProtKB-EC"/>
</dbReference>
<evidence type="ECO:0000259" key="16">
    <source>
        <dbReference type="SMART" id="SM00663"/>
    </source>
</evidence>
<dbReference type="Gene3D" id="6.10.250.2940">
    <property type="match status" value="1"/>
</dbReference>
<evidence type="ECO:0000256" key="3">
    <source>
        <dbReference type="ARBA" id="ARBA00011206"/>
    </source>
</evidence>
<dbReference type="PANTHER" id="PTHR48446:SF1">
    <property type="entry name" value="DNA-DIRECTED RNA POLYMERASE SUBUNIT BETA' N-TERMINAL SECTION"/>
    <property type="match status" value="1"/>
</dbReference>
<comment type="similarity">
    <text evidence="2 14">Belongs to the RNA polymerase beta' chain family.</text>
</comment>
<gene>
    <name evidence="17" type="ORF">CHYS00102_LOCUS22802</name>
</gene>
<dbReference type="GO" id="GO:0006351">
    <property type="term" value="P:DNA-templated transcription"/>
    <property type="evidence" value="ECO:0007669"/>
    <property type="project" value="InterPro"/>
</dbReference>
<dbReference type="SUPFAM" id="SSF64484">
    <property type="entry name" value="beta and beta-prime subunits of DNA dependent RNA-polymerase"/>
    <property type="match status" value="1"/>
</dbReference>
<feature type="domain" description="RNA polymerase N-terminal" evidence="16">
    <location>
        <begin position="342"/>
        <end position="653"/>
    </location>
</feature>
<dbReference type="InterPro" id="IPR035698">
    <property type="entry name" value="RNAP_III_Rpc1_C"/>
</dbReference>
<evidence type="ECO:0000256" key="9">
    <source>
        <dbReference type="ARBA" id="ARBA00022842"/>
    </source>
</evidence>
<dbReference type="Gene3D" id="4.10.860.120">
    <property type="entry name" value="RNA polymerase II, clamp domain"/>
    <property type="match status" value="1"/>
</dbReference>
<keyword evidence="9" id="KW-0460">Magnesium</keyword>
<keyword evidence="11" id="KW-0539">Nucleus</keyword>
<evidence type="ECO:0000256" key="14">
    <source>
        <dbReference type="RuleBase" id="RU004279"/>
    </source>
</evidence>
<dbReference type="FunFam" id="4.10.860.120:FF:000004">
    <property type="entry name" value="DNA-directed RNA polymerase subunit"/>
    <property type="match status" value="1"/>
</dbReference>
<dbReference type="Gene3D" id="3.30.1490.180">
    <property type="entry name" value="RNA polymerase ii"/>
    <property type="match status" value="1"/>
</dbReference>
<dbReference type="Gene3D" id="6.20.50.80">
    <property type="match status" value="1"/>
</dbReference>
<dbReference type="InterPro" id="IPR006592">
    <property type="entry name" value="RNA_pol_N"/>
</dbReference>
<dbReference type="Pfam" id="PF04983">
    <property type="entry name" value="RNA_pol_Rpb1_3"/>
    <property type="match status" value="1"/>
</dbReference>
<dbReference type="Pfam" id="PF04997">
    <property type="entry name" value="RNA_pol_Rpb1_1"/>
    <property type="match status" value="1"/>
</dbReference>
<accession>A0A7S1FY33</accession>
<keyword evidence="8" id="KW-0862">Zinc</keyword>
<dbReference type="Pfam" id="PF00623">
    <property type="entry name" value="RNA_pol_Rpb1_2"/>
    <property type="match status" value="1"/>
</dbReference>
<comment type="function">
    <text evidence="13">DNA-dependent RNA polymerase catalyzes the transcription of DNA into RNA using the four ribonucleoside triphosphates as substrates. Largest and catalytic core component of RNA polymerase III which synthesizes small RNAs, such as 5S rRNA and tRNAs. Forms the polymerase active center together with the second largest subunit. A single-stranded DNA template strand of the promoter is positioned within the central active site cleft of Pol III. A bridging helix emanates from RPC1 and crosses the cleft near the catalytic site and is thought to promote translocation of Pol III by acting as a ratchet that moves the RNA-DNA hybrid through the active site by switching from straight to bent conformations at each step of nucleotide addition.</text>
</comment>
<dbReference type="Gene3D" id="1.10.150.390">
    <property type="match status" value="1"/>
</dbReference>
<evidence type="ECO:0000313" key="17">
    <source>
        <dbReference type="EMBL" id="CAD8895588.1"/>
    </source>
</evidence>
<dbReference type="SMART" id="SM00663">
    <property type="entry name" value="RPOLA_N"/>
    <property type="match status" value="1"/>
</dbReference>
<dbReference type="GO" id="GO:0003677">
    <property type="term" value="F:DNA binding"/>
    <property type="evidence" value="ECO:0007669"/>
    <property type="project" value="InterPro"/>
</dbReference>
<organism evidence="17">
    <name type="scientific">Corethron hystrix</name>
    <dbReference type="NCBI Taxonomy" id="216773"/>
    <lineage>
        <taxon>Eukaryota</taxon>
        <taxon>Sar</taxon>
        <taxon>Stramenopiles</taxon>
        <taxon>Ochrophyta</taxon>
        <taxon>Bacillariophyta</taxon>
        <taxon>Coscinodiscophyceae</taxon>
        <taxon>Corethrophycidae</taxon>
        <taxon>Corethrales</taxon>
        <taxon>Corethraceae</taxon>
        <taxon>Corethron</taxon>
    </lineage>
</organism>
<dbReference type="InterPro" id="IPR007081">
    <property type="entry name" value="RNA_pol_Rpb1_5"/>
</dbReference>
<evidence type="ECO:0000256" key="4">
    <source>
        <dbReference type="ARBA" id="ARBA00022478"/>
    </source>
</evidence>
<dbReference type="InterPro" id="IPR007083">
    <property type="entry name" value="RNA_pol_Rpb1_4"/>
</dbReference>
<keyword evidence="10 14" id="KW-0804">Transcription</keyword>
<evidence type="ECO:0000256" key="6">
    <source>
        <dbReference type="ARBA" id="ARBA00022695"/>
    </source>
</evidence>
<dbReference type="CDD" id="cd02736">
    <property type="entry name" value="RNAP_III_Rpc1_C"/>
    <property type="match status" value="1"/>
</dbReference>
<dbReference type="Gene3D" id="2.40.40.20">
    <property type="match status" value="1"/>
</dbReference>
<dbReference type="FunFam" id="1.10.150.390:FF:000004">
    <property type="entry name" value="DNA-directed RNA polymerase subunit"/>
    <property type="match status" value="1"/>
</dbReference>
<keyword evidence="5 14" id="KW-0808">Transferase</keyword>
<dbReference type="Pfam" id="PF05000">
    <property type="entry name" value="RNA_pol_Rpb1_4"/>
    <property type="match status" value="1"/>
</dbReference>
<keyword evidence="4 14" id="KW-0240">DNA-directed RNA polymerase</keyword>
<protein>
    <recommendedName>
        <fullName evidence="14">DNA-directed RNA polymerase subunit</fullName>
        <ecNumber evidence="14">2.7.7.6</ecNumber>
    </recommendedName>
</protein>
<keyword evidence="7" id="KW-0479">Metal-binding</keyword>
<dbReference type="Gene3D" id="1.10.132.30">
    <property type="match status" value="1"/>
</dbReference>
<dbReference type="Pfam" id="PF04998">
    <property type="entry name" value="RNA_pol_Rpb1_5"/>
    <property type="match status" value="1"/>
</dbReference>
<evidence type="ECO:0000256" key="8">
    <source>
        <dbReference type="ARBA" id="ARBA00022833"/>
    </source>
</evidence>
<keyword evidence="6 14" id="KW-0548">Nucleotidyltransferase</keyword>
<comment type="subunit">
    <text evidence="3">Component of the RNA polymerase III (Pol III) complex consisting of 17 subunits.</text>
</comment>
<evidence type="ECO:0000256" key="10">
    <source>
        <dbReference type="ARBA" id="ARBA00023163"/>
    </source>
</evidence>
<dbReference type="NCBIfam" id="NF006336">
    <property type="entry name" value="PRK08566.1"/>
    <property type="match status" value="1"/>
</dbReference>